<sequence length="231" mass="25769">MNHLTRALLASTLFLSSAAFAQDAEMNMNIQVDDSDMPSANIQVKGMGPDGETQGVDMKVQAGGARVGVEMNVQGGETRSSERVERHERHERRERREEPRYEEPQAMPARAPAYEPAFRDCGTGEDSGCTTRRDGQFAMDAETFSGVMKSLKSTANELTREEMAEKMFRRNYLTAKQFGQVLDLFKNELTRLDVAKNAAPHVVNPQHALGFSSKWKNSLTGDEYVEVMTAQ</sequence>
<dbReference type="EMBL" id="CP071090">
    <property type="protein sequence ID" value="QSQ20026.1"/>
    <property type="molecule type" value="Genomic_DNA"/>
</dbReference>
<feature type="region of interest" description="Disordered" evidence="1">
    <location>
        <begin position="72"/>
        <end position="111"/>
    </location>
</feature>
<organism evidence="3 4">
    <name type="scientific">Pyxidicoccus parkwayensis</name>
    <dbReference type="NCBI Taxonomy" id="2813578"/>
    <lineage>
        <taxon>Bacteria</taxon>
        <taxon>Pseudomonadati</taxon>
        <taxon>Myxococcota</taxon>
        <taxon>Myxococcia</taxon>
        <taxon>Myxococcales</taxon>
        <taxon>Cystobacterineae</taxon>
        <taxon>Myxococcaceae</taxon>
        <taxon>Pyxidicoccus</taxon>
    </lineage>
</organism>
<feature type="compositionally biased region" description="Basic and acidic residues" evidence="1">
    <location>
        <begin position="94"/>
        <end position="103"/>
    </location>
</feature>
<keyword evidence="2" id="KW-0732">Signal</keyword>
<evidence type="ECO:0000256" key="1">
    <source>
        <dbReference type="SAM" id="MobiDB-lite"/>
    </source>
</evidence>
<gene>
    <name evidence="3" type="ORF">JY651_32750</name>
</gene>
<evidence type="ECO:0000313" key="4">
    <source>
        <dbReference type="Proteomes" id="UP000662747"/>
    </source>
</evidence>
<accession>A0ABX7NRJ7</accession>
<feature type="chain" id="PRO_5047388164" evidence="2">
    <location>
        <begin position="22"/>
        <end position="231"/>
    </location>
</feature>
<dbReference type="Proteomes" id="UP000662747">
    <property type="component" value="Chromosome"/>
</dbReference>
<reference evidence="3 4" key="1">
    <citation type="submission" date="2021-02" db="EMBL/GenBank/DDBJ databases">
        <title>De Novo genome assembly of isolated myxobacteria.</title>
        <authorList>
            <person name="Stevens D.C."/>
        </authorList>
    </citation>
    <scope>NUCLEOTIDE SEQUENCE [LARGE SCALE GENOMIC DNA]</scope>
    <source>
        <strain evidence="4">SCPEA02</strain>
    </source>
</reference>
<evidence type="ECO:0000313" key="3">
    <source>
        <dbReference type="EMBL" id="QSQ20026.1"/>
    </source>
</evidence>
<keyword evidence="4" id="KW-1185">Reference proteome</keyword>
<name>A0ABX7NRJ7_9BACT</name>
<dbReference type="RefSeq" id="WP_206721607.1">
    <property type="nucleotide sequence ID" value="NZ_CP071090.1"/>
</dbReference>
<feature type="signal peptide" evidence="2">
    <location>
        <begin position="1"/>
        <end position="21"/>
    </location>
</feature>
<evidence type="ECO:0000256" key="2">
    <source>
        <dbReference type="SAM" id="SignalP"/>
    </source>
</evidence>
<proteinExistence type="predicted"/>
<feature type="compositionally biased region" description="Basic and acidic residues" evidence="1">
    <location>
        <begin position="79"/>
        <end position="88"/>
    </location>
</feature>
<protein>
    <submittedName>
        <fullName evidence="3">DUF4476 domain-containing protein</fullName>
    </submittedName>
</protein>